<dbReference type="SUPFAM" id="SSF55073">
    <property type="entry name" value="Nucleotide cyclase"/>
    <property type="match status" value="1"/>
</dbReference>
<dbReference type="RefSeq" id="WP_013119331.1">
    <property type="nucleotide sequence ID" value="NC_014152.1"/>
</dbReference>
<dbReference type="OrthoDB" id="9783388at2"/>
<feature type="domain" description="GGDEF" evidence="1">
    <location>
        <begin position="208"/>
        <end position="340"/>
    </location>
</feature>
<dbReference type="eggNOG" id="COG3706">
    <property type="taxonomic scope" value="Bacteria"/>
</dbReference>
<dbReference type="Gene3D" id="3.30.70.270">
    <property type="match status" value="1"/>
</dbReference>
<dbReference type="PROSITE" id="PS50887">
    <property type="entry name" value="GGDEF"/>
    <property type="match status" value="1"/>
</dbReference>
<dbReference type="InterPro" id="IPR043128">
    <property type="entry name" value="Rev_trsase/Diguanyl_cyclase"/>
</dbReference>
<reference evidence="2 3" key="1">
    <citation type="submission" date="2010-05" db="EMBL/GenBank/DDBJ databases">
        <title>Complete sequence of Thermincola sp. JR.</title>
        <authorList>
            <consortium name="US DOE Joint Genome Institute"/>
            <person name="Lucas S."/>
            <person name="Copeland A."/>
            <person name="Lapidus A."/>
            <person name="Cheng J.-F."/>
            <person name="Bruce D."/>
            <person name="Goodwin L."/>
            <person name="Pitluck S."/>
            <person name="Chertkov O."/>
            <person name="Detter J.C."/>
            <person name="Han C."/>
            <person name="Tapia R."/>
            <person name="Land M."/>
            <person name="Hauser L."/>
            <person name="Kyrpides N."/>
            <person name="Mikhailova N."/>
            <person name="Hazen T.C."/>
            <person name="Woyke T."/>
        </authorList>
    </citation>
    <scope>NUCLEOTIDE SEQUENCE [LARGE SCALE GENOMIC DNA]</scope>
    <source>
        <strain evidence="2 3">JR</strain>
    </source>
</reference>
<evidence type="ECO:0000313" key="3">
    <source>
        <dbReference type="Proteomes" id="UP000002377"/>
    </source>
</evidence>
<dbReference type="HOGENOM" id="CLU_000445_11_4_9"/>
<dbReference type="CDD" id="cd01949">
    <property type="entry name" value="GGDEF"/>
    <property type="match status" value="1"/>
</dbReference>
<dbReference type="GO" id="GO:0005886">
    <property type="term" value="C:plasma membrane"/>
    <property type="evidence" value="ECO:0007669"/>
    <property type="project" value="TreeGrafter"/>
</dbReference>
<dbReference type="InterPro" id="IPR000160">
    <property type="entry name" value="GGDEF_dom"/>
</dbReference>
<dbReference type="PANTHER" id="PTHR45138">
    <property type="entry name" value="REGULATORY COMPONENTS OF SENSORY TRANSDUCTION SYSTEM"/>
    <property type="match status" value="1"/>
</dbReference>
<dbReference type="KEGG" id="tjr:TherJR_0424"/>
<evidence type="ECO:0000259" key="1">
    <source>
        <dbReference type="PROSITE" id="PS50887"/>
    </source>
</evidence>
<dbReference type="STRING" id="635013.TherJR_0424"/>
<dbReference type="FunFam" id="3.30.70.270:FF:000001">
    <property type="entry name" value="Diguanylate cyclase domain protein"/>
    <property type="match status" value="1"/>
</dbReference>
<accession>D5XAK9</accession>
<organism evidence="2 3">
    <name type="scientific">Thermincola potens (strain JR)</name>
    <dbReference type="NCBI Taxonomy" id="635013"/>
    <lineage>
        <taxon>Bacteria</taxon>
        <taxon>Bacillati</taxon>
        <taxon>Bacillota</taxon>
        <taxon>Clostridia</taxon>
        <taxon>Eubacteriales</taxon>
        <taxon>Thermincolaceae</taxon>
        <taxon>Thermincola</taxon>
    </lineage>
</organism>
<dbReference type="SMART" id="SM00267">
    <property type="entry name" value="GGDEF"/>
    <property type="match status" value="1"/>
</dbReference>
<protein>
    <submittedName>
        <fullName evidence="2">Diguanylate cyclase</fullName>
    </submittedName>
</protein>
<dbReference type="InterPro" id="IPR050469">
    <property type="entry name" value="Diguanylate_Cyclase"/>
</dbReference>
<gene>
    <name evidence="2" type="ordered locus">TherJR_0424</name>
</gene>
<keyword evidence="3" id="KW-1185">Reference proteome</keyword>
<dbReference type="EMBL" id="CP002028">
    <property type="protein sequence ID" value="ADG81308.1"/>
    <property type="molecule type" value="Genomic_DNA"/>
</dbReference>
<dbReference type="InterPro" id="IPR029787">
    <property type="entry name" value="Nucleotide_cyclase"/>
</dbReference>
<proteinExistence type="predicted"/>
<dbReference type="PANTHER" id="PTHR45138:SF9">
    <property type="entry name" value="DIGUANYLATE CYCLASE DGCM-RELATED"/>
    <property type="match status" value="1"/>
</dbReference>
<dbReference type="Pfam" id="PF00990">
    <property type="entry name" value="GGDEF"/>
    <property type="match status" value="1"/>
</dbReference>
<dbReference type="GO" id="GO:0052621">
    <property type="term" value="F:diguanylate cyclase activity"/>
    <property type="evidence" value="ECO:0007669"/>
    <property type="project" value="TreeGrafter"/>
</dbReference>
<dbReference type="Proteomes" id="UP000002377">
    <property type="component" value="Chromosome"/>
</dbReference>
<dbReference type="AlphaFoldDB" id="D5XAK9"/>
<dbReference type="GO" id="GO:1902201">
    <property type="term" value="P:negative regulation of bacterial-type flagellum-dependent cell motility"/>
    <property type="evidence" value="ECO:0007669"/>
    <property type="project" value="TreeGrafter"/>
</dbReference>
<dbReference type="GO" id="GO:0043709">
    <property type="term" value="P:cell adhesion involved in single-species biofilm formation"/>
    <property type="evidence" value="ECO:0007669"/>
    <property type="project" value="TreeGrafter"/>
</dbReference>
<evidence type="ECO:0000313" key="2">
    <source>
        <dbReference type="EMBL" id="ADG81308.1"/>
    </source>
</evidence>
<sequence>MEQESIFRQGSASLLFSGSGTIPVIDRPKKELYYIDKLRKRKINMEKDLLDVIKSSINEILAGLYDSVRIIEVKTHDQYVLTPSGKIEKQDIFCHEFWDRDDPCKNCVARRSQKAKGIQEKVEVYHNKVYLVVGLPIADGEYIIEIVKDITELVTAREEIMFQCEVLRAQLEQVAQTAYVDALTGIWNRRYIEERFPGVLHKADSLGKKVAVFMVDIDHFKVVNDTYGHTNGDEVLRRVARILQRGIRGQDAAVRYGGEEFCVILYDVSEEVAVQIAERIREQISREEIIIEERKVRVTVSIGVAFGEPGISVEKLLATADRRLYRGKELGRNRVVWRDE</sequence>
<dbReference type="NCBIfam" id="TIGR00254">
    <property type="entry name" value="GGDEF"/>
    <property type="match status" value="1"/>
</dbReference>
<name>D5XAK9_THEPJ</name>